<dbReference type="SUPFAM" id="SSF51445">
    <property type="entry name" value="(Trans)glycosidases"/>
    <property type="match status" value="1"/>
</dbReference>
<evidence type="ECO:0000256" key="1">
    <source>
        <dbReference type="ARBA" id="ARBA00001231"/>
    </source>
</evidence>
<evidence type="ECO:0000256" key="6">
    <source>
        <dbReference type="SAM" id="MobiDB-lite"/>
    </source>
</evidence>
<keyword evidence="4 8" id="KW-0378">Hydrolase</keyword>
<evidence type="ECO:0000256" key="4">
    <source>
        <dbReference type="ARBA" id="ARBA00022801"/>
    </source>
</evidence>
<evidence type="ECO:0000256" key="2">
    <source>
        <dbReference type="ARBA" id="ARBA00005336"/>
    </source>
</evidence>
<proteinExistence type="inferred from homology"/>
<dbReference type="InterPro" id="IPR036881">
    <property type="entry name" value="Glyco_hydro_3_C_sf"/>
</dbReference>
<dbReference type="PANTHER" id="PTHR30480">
    <property type="entry name" value="BETA-HEXOSAMINIDASE-RELATED"/>
    <property type="match status" value="1"/>
</dbReference>
<reference evidence="8 9" key="1">
    <citation type="submission" date="2020-06" db="EMBL/GenBank/DDBJ databases">
        <authorList>
            <person name="Duchaud E."/>
        </authorList>
    </citation>
    <scope>NUCLEOTIDE SEQUENCE [LARGE SCALE GENOMIC DNA]</scope>
    <source>
        <strain evidence="8">Alteromonas fortis</strain>
    </source>
</reference>
<dbReference type="Gene3D" id="3.40.50.1700">
    <property type="entry name" value="Glycoside hydrolase family 3 C-terminal domain"/>
    <property type="match status" value="1"/>
</dbReference>
<dbReference type="PROSITE" id="PS00775">
    <property type="entry name" value="GLYCOSYL_HYDROL_F3"/>
    <property type="match status" value="1"/>
</dbReference>
<dbReference type="InterPro" id="IPR017853">
    <property type="entry name" value="GH"/>
</dbReference>
<name>A0A6T9XXC4_ALTMA</name>
<dbReference type="GO" id="GO:0004563">
    <property type="term" value="F:beta-N-acetylhexosaminidase activity"/>
    <property type="evidence" value="ECO:0007669"/>
    <property type="project" value="UniProtKB-EC"/>
</dbReference>
<evidence type="ECO:0000256" key="5">
    <source>
        <dbReference type="ARBA" id="ARBA00023295"/>
    </source>
</evidence>
<comment type="similarity">
    <text evidence="2">Belongs to the glycosyl hydrolase 3 family.</text>
</comment>
<dbReference type="Gene3D" id="3.20.20.300">
    <property type="entry name" value="Glycoside hydrolase, family 3, N-terminal domain"/>
    <property type="match status" value="1"/>
</dbReference>
<evidence type="ECO:0000313" key="8">
    <source>
        <dbReference type="EMBL" id="CAB9492522.1"/>
    </source>
</evidence>
<dbReference type="EC" id="3.2.1.52" evidence="3"/>
<gene>
    <name evidence="8" type="primary">Cht60</name>
    <name evidence="8" type="ORF">ALFOR1_10484</name>
</gene>
<dbReference type="InterPro" id="IPR019800">
    <property type="entry name" value="Glyco_hydro_3_AS"/>
</dbReference>
<organism evidence="8 9">
    <name type="scientific">Alteromonas macleodii</name>
    <name type="common">Pseudoalteromonas macleodii</name>
    <dbReference type="NCBI Taxonomy" id="28108"/>
    <lineage>
        <taxon>Bacteria</taxon>
        <taxon>Pseudomonadati</taxon>
        <taxon>Pseudomonadota</taxon>
        <taxon>Gammaproteobacteria</taxon>
        <taxon>Alteromonadales</taxon>
        <taxon>Alteromonadaceae</taxon>
        <taxon>Alteromonas/Salinimonas group</taxon>
        <taxon>Alteromonas</taxon>
    </lineage>
</organism>
<protein>
    <recommendedName>
        <fullName evidence="3">beta-N-acetylhexosaminidase</fullName>
        <ecNumber evidence="3">3.2.1.52</ecNumber>
    </recommendedName>
</protein>
<evidence type="ECO:0000256" key="3">
    <source>
        <dbReference type="ARBA" id="ARBA00012663"/>
    </source>
</evidence>
<evidence type="ECO:0000313" key="9">
    <source>
        <dbReference type="Proteomes" id="UP000509458"/>
    </source>
</evidence>
<feature type="compositionally biased region" description="Polar residues" evidence="6">
    <location>
        <begin position="43"/>
        <end position="57"/>
    </location>
</feature>
<keyword evidence="5 8" id="KW-0326">Glycosidase</keyword>
<evidence type="ECO:0000259" key="7">
    <source>
        <dbReference type="Pfam" id="PF00933"/>
    </source>
</evidence>
<dbReference type="PANTHER" id="PTHR30480:SF13">
    <property type="entry name" value="BETA-HEXOSAMINIDASE"/>
    <property type="match status" value="1"/>
</dbReference>
<dbReference type="Pfam" id="PF00933">
    <property type="entry name" value="Glyco_hydro_3"/>
    <property type="match status" value="1"/>
</dbReference>
<dbReference type="RefSeq" id="WP_179982228.1">
    <property type="nucleotide sequence ID" value="NZ_LR812090.1"/>
</dbReference>
<dbReference type="AlphaFoldDB" id="A0A6T9XXC4"/>
<dbReference type="InterPro" id="IPR036962">
    <property type="entry name" value="Glyco_hydro_3_N_sf"/>
</dbReference>
<accession>A0A6T9XXC4</accession>
<dbReference type="Proteomes" id="UP000509458">
    <property type="component" value="Chromosome"/>
</dbReference>
<comment type="catalytic activity">
    <reaction evidence="1">
        <text>Hydrolysis of terminal non-reducing N-acetyl-D-hexosamine residues in N-acetyl-beta-D-hexosaminides.</text>
        <dbReference type="EC" id="3.2.1.52"/>
    </reaction>
</comment>
<dbReference type="GO" id="GO:0005975">
    <property type="term" value="P:carbohydrate metabolic process"/>
    <property type="evidence" value="ECO:0007669"/>
    <property type="project" value="InterPro"/>
</dbReference>
<sequence length="700" mass="75317">MLFQQVICKKRTSVLSLSHFLSGILVLFSVGILAASATANALNGDTSTPSATNTELPPTNAKKASANKITAKKVAAKKAGDETGSAKTISSEAVSAVKNMLGQKIILDFRYFCEDGTPSSRCRTPMTEIPPSLLSVLSTHNIGGVILFSENIQNAEQLITLNYTMQRHMVNAGRQPLFIAVDQEGGRVARLPSDMLSPFAGNMAIGATFHQRGHAFAQSVASHIGQTLLPLGVNTNFAPSVDVNSEPKNPVINVRSFSEKPEQVAALGQAFVSAMQSTGVLAAIKHFPGHGDTHVDSHSGLPQVTHTKAQAMAEDVLPFANIINSATPPAMVMSAHIQYPSLDDTEIADKNGKLQIVPATLSKKILTDVLRKQLGYKGLVVTDALDMAGITQFFSHEEALVRAFSAGADIALMPFTIRNKKDINAFSKLLDNVAIRLVNTSSDSFSESAFLVSSYNRILKAKQQFTLESFVSKPVSWWLDEAKENTTIDNPNSLKNKGIRIEKALSKASVSVLYGKGKLPVKSTRWLALMPDAARCLAFESALIRAGSKSTNKPLEFACLPLMALPKKQLAMMLLKQAEVLVVGNINPLHANYELGGLDLPEHIKHRASESDVMAFSKMMMTAAKTQKKTVVFAPLRMPYEANDLKNVTDIAIATFSYAISIDEQVGKGDNKVTSYSLNALADVLVGNAVAEGRAPVSLE</sequence>
<dbReference type="GO" id="GO:0009254">
    <property type="term" value="P:peptidoglycan turnover"/>
    <property type="evidence" value="ECO:0007669"/>
    <property type="project" value="TreeGrafter"/>
</dbReference>
<feature type="region of interest" description="Disordered" evidence="6">
    <location>
        <begin position="43"/>
        <end position="63"/>
    </location>
</feature>
<feature type="domain" description="Glycoside hydrolase family 3 N-terminal" evidence="7">
    <location>
        <begin position="135"/>
        <end position="434"/>
    </location>
</feature>
<dbReference type="InterPro" id="IPR001764">
    <property type="entry name" value="Glyco_hydro_3_N"/>
</dbReference>
<dbReference type="InterPro" id="IPR050226">
    <property type="entry name" value="NagZ_Beta-hexosaminidase"/>
</dbReference>
<dbReference type="EMBL" id="LR812090">
    <property type="protein sequence ID" value="CAB9492522.1"/>
    <property type="molecule type" value="Genomic_DNA"/>
</dbReference>